<evidence type="ECO:0000256" key="2">
    <source>
        <dbReference type="SAM" id="Phobius"/>
    </source>
</evidence>
<dbReference type="Proteomes" id="UP000185596">
    <property type="component" value="Unassembled WGS sequence"/>
</dbReference>
<feature type="region of interest" description="Disordered" evidence="1">
    <location>
        <begin position="551"/>
        <end position="571"/>
    </location>
</feature>
<feature type="transmembrane region" description="Helical" evidence="2">
    <location>
        <begin position="380"/>
        <end position="401"/>
    </location>
</feature>
<gene>
    <name evidence="3" type="ORF">BU204_01385</name>
</gene>
<keyword evidence="2" id="KW-0472">Membrane</keyword>
<keyword evidence="2" id="KW-1133">Transmembrane helix</keyword>
<evidence type="ECO:0008006" key="5">
    <source>
        <dbReference type="Google" id="ProtNLM"/>
    </source>
</evidence>
<evidence type="ECO:0000313" key="4">
    <source>
        <dbReference type="Proteomes" id="UP000185596"/>
    </source>
</evidence>
<accession>A0A1Q8CZ32</accession>
<comment type="caution">
    <text evidence="3">The sequence shown here is derived from an EMBL/GenBank/DDBJ whole genome shotgun (WGS) entry which is preliminary data.</text>
</comment>
<keyword evidence="2" id="KW-0812">Transmembrane</keyword>
<dbReference type="PANTHER" id="PTHR34211:SF3">
    <property type="entry name" value="CALCINEURIN-LIKE METALLO-PHOSPHOESTERASE SUPERFAMILY PROTEIN"/>
    <property type="match status" value="1"/>
</dbReference>
<dbReference type="AlphaFoldDB" id="A0A1Q8CZ32"/>
<organism evidence="3 4">
    <name type="scientific">Actinophytocola xanthii</name>
    <dbReference type="NCBI Taxonomy" id="1912961"/>
    <lineage>
        <taxon>Bacteria</taxon>
        <taxon>Bacillati</taxon>
        <taxon>Actinomycetota</taxon>
        <taxon>Actinomycetes</taxon>
        <taxon>Pseudonocardiales</taxon>
        <taxon>Pseudonocardiaceae</taxon>
    </lineage>
</organism>
<reference evidence="3 4" key="1">
    <citation type="submission" date="2016-12" db="EMBL/GenBank/DDBJ databases">
        <title>The draft genome sequence of Actinophytocola sp. 11-183.</title>
        <authorList>
            <person name="Wang W."/>
            <person name="Yuan L."/>
        </authorList>
    </citation>
    <scope>NUCLEOTIDE SEQUENCE [LARGE SCALE GENOMIC DNA]</scope>
    <source>
        <strain evidence="3 4">11-183</strain>
    </source>
</reference>
<dbReference type="Gene3D" id="3.60.21.10">
    <property type="match status" value="1"/>
</dbReference>
<dbReference type="PANTHER" id="PTHR34211">
    <property type="entry name" value="CALCINEURIN-LIKE METALLO-PHOSPHOESTERASE SUPERFAMILY PROTEIN"/>
    <property type="match status" value="1"/>
</dbReference>
<sequence>MSEEELGFRPQRAVRWLDPGVLVSTGARSLMAGVFGAYADKRELQGTLPATTHTIPGDELWFDYVADLGDGFDATYSVASLIAAPRLDVGQTLPRGRLLVMGGDQVYPAATTEAYEDRSKGLYRAALPVAPPEAPRLFALPGNHDWYDGLTSFLRVFAQGRSIGGWATEQTRSYFAIELPARWWLFAVDTQFDDYVDAPQLAYFRAAASRLGTGDAVILCTPTPAWVPAGSGGRTKAYDTIRFLMREVIGPTGATVPLMLTGDKHHYARYAERDGTAQRITAGLGGAYLAGTHRLPAELVLPPAETRVPGPPATTRFDLAGRYPGQAESVRLAAGILRLPWRNPGFWRLTGLLQSAMTLAVLFGLAKAADPVAGGVVAQIGAWFPAVFATTLLVLGAVAFARLDLPRTGRTNAAAGVLHALAHLALSVGWAFTVRWLDRDMLPEGATGEWLLVGVVVVLTPLLVGFLAAEVVALYLLAVNRFGINSNELFAGQGVEDHKGFLRLHIGRDGTLTVYPLKLARICRRWRPNPDGAPTEPWLLPREELAPELIEEPIRIPRDPGGPPVTAGEAG</sequence>
<dbReference type="SUPFAM" id="SSF56300">
    <property type="entry name" value="Metallo-dependent phosphatases"/>
    <property type="match status" value="1"/>
</dbReference>
<dbReference type="EMBL" id="MSIE01000001">
    <property type="protein sequence ID" value="OLF19596.1"/>
    <property type="molecule type" value="Genomic_DNA"/>
</dbReference>
<dbReference type="STRING" id="1912961.BU204_01385"/>
<evidence type="ECO:0000313" key="3">
    <source>
        <dbReference type="EMBL" id="OLF19596.1"/>
    </source>
</evidence>
<protein>
    <recommendedName>
        <fullName evidence="5">Metallophosphoesterase</fullName>
    </recommendedName>
</protein>
<dbReference type="InterPro" id="IPR029052">
    <property type="entry name" value="Metallo-depent_PP-like"/>
</dbReference>
<keyword evidence="4" id="KW-1185">Reference proteome</keyword>
<name>A0A1Q8CZ32_9PSEU</name>
<feature type="transmembrane region" description="Helical" evidence="2">
    <location>
        <begin position="452"/>
        <end position="477"/>
    </location>
</feature>
<feature type="transmembrane region" description="Helical" evidence="2">
    <location>
        <begin position="413"/>
        <end position="432"/>
    </location>
</feature>
<proteinExistence type="predicted"/>
<evidence type="ECO:0000256" key="1">
    <source>
        <dbReference type="SAM" id="MobiDB-lite"/>
    </source>
</evidence>
<dbReference type="OrthoDB" id="500534at2"/>